<dbReference type="AlphaFoldDB" id="A0A951PGK4"/>
<proteinExistence type="predicted"/>
<dbReference type="Proteomes" id="UP000753908">
    <property type="component" value="Unassembled WGS sequence"/>
</dbReference>
<reference evidence="1" key="2">
    <citation type="journal article" date="2022" name="Microbiol. Resour. Announc.">
        <title>Metagenome Sequencing to Explore Phylogenomics of Terrestrial Cyanobacteria.</title>
        <authorList>
            <person name="Ward R.D."/>
            <person name="Stajich J.E."/>
            <person name="Johansen J.R."/>
            <person name="Huntemann M."/>
            <person name="Clum A."/>
            <person name="Foster B."/>
            <person name="Foster B."/>
            <person name="Roux S."/>
            <person name="Palaniappan K."/>
            <person name="Varghese N."/>
            <person name="Mukherjee S."/>
            <person name="Reddy T.B.K."/>
            <person name="Daum C."/>
            <person name="Copeland A."/>
            <person name="Chen I.A."/>
            <person name="Ivanova N.N."/>
            <person name="Kyrpides N.C."/>
            <person name="Shapiro N."/>
            <person name="Eloe-Fadrosh E.A."/>
            <person name="Pietrasiak N."/>
        </authorList>
    </citation>
    <scope>NUCLEOTIDE SEQUENCE</scope>
    <source>
        <strain evidence="1">CPER-KK1</strain>
    </source>
</reference>
<dbReference type="EMBL" id="JAHHIF010000003">
    <property type="protein sequence ID" value="MBW4543400.1"/>
    <property type="molecule type" value="Genomic_DNA"/>
</dbReference>
<protein>
    <submittedName>
        <fullName evidence="1">Uncharacterized protein</fullName>
    </submittedName>
</protein>
<reference evidence="1" key="1">
    <citation type="submission" date="2021-05" db="EMBL/GenBank/DDBJ databases">
        <authorList>
            <person name="Pietrasiak N."/>
            <person name="Ward R."/>
            <person name="Stajich J.E."/>
            <person name="Kurbessoian T."/>
        </authorList>
    </citation>
    <scope>NUCLEOTIDE SEQUENCE</scope>
    <source>
        <strain evidence="1">CPER-KK1</strain>
    </source>
</reference>
<gene>
    <name evidence="1" type="ORF">KME25_02970</name>
</gene>
<accession>A0A951PGK4</accession>
<evidence type="ECO:0000313" key="1">
    <source>
        <dbReference type="EMBL" id="MBW4543400.1"/>
    </source>
</evidence>
<comment type="caution">
    <text evidence="1">The sequence shown here is derived from an EMBL/GenBank/DDBJ whole genome shotgun (WGS) entry which is preliminary data.</text>
</comment>
<name>A0A951PGK4_9CYAN</name>
<evidence type="ECO:0000313" key="2">
    <source>
        <dbReference type="Proteomes" id="UP000753908"/>
    </source>
</evidence>
<organism evidence="1 2">
    <name type="scientific">Symplocastrum torsivum CPER-KK1</name>
    <dbReference type="NCBI Taxonomy" id="450513"/>
    <lineage>
        <taxon>Bacteria</taxon>
        <taxon>Bacillati</taxon>
        <taxon>Cyanobacteriota</taxon>
        <taxon>Cyanophyceae</taxon>
        <taxon>Oscillatoriophycideae</taxon>
        <taxon>Oscillatoriales</taxon>
        <taxon>Microcoleaceae</taxon>
        <taxon>Symplocastrum</taxon>
    </lineage>
</organism>
<sequence length="70" mass="8254">MEAIHQVVRLNYACISEIIEAELTFLSELSELTDDERFRQSLAEVIYSLNDLSDTVNLQRRYLKLRYDAE</sequence>